<evidence type="ECO:0000313" key="2">
    <source>
        <dbReference type="Proteomes" id="UP000265882"/>
    </source>
</evidence>
<protein>
    <submittedName>
        <fullName evidence="1">Uncharacterized protein</fullName>
    </submittedName>
</protein>
<proteinExistence type="predicted"/>
<gene>
    <name evidence="1" type="ORF">C4520_03485</name>
</gene>
<dbReference type="Proteomes" id="UP000265882">
    <property type="component" value="Unassembled WGS sequence"/>
</dbReference>
<evidence type="ECO:0000313" key="1">
    <source>
        <dbReference type="EMBL" id="RJP24755.1"/>
    </source>
</evidence>
<reference evidence="1 2" key="1">
    <citation type="journal article" date="2017" name="ISME J.">
        <title>Energy and carbon metabolisms in a deep terrestrial subsurface fluid microbial community.</title>
        <authorList>
            <person name="Momper L."/>
            <person name="Jungbluth S.P."/>
            <person name="Lee M.D."/>
            <person name="Amend J.P."/>
        </authorList>
    </citation>
    <scope>NUCLEOTIDE SEQUENCE [LARGE SCALE GENOMIC DNA]</scope>
    <source>
        <strain evidence="1">SURF_5</strain>
    </source>
</reference>
<dbReference type="AlphaFoldDB" id="A0A3A4P1Q9"/>
<name>A0A3A4P1Q9_ABYX5</name>
<organism evidence="1 2">
    <name type="scientific">Abyssobacteria bacterium (strain SURF_5)</name>
    <dbReference type="NCBI Taxonomy" id="2093360"/>
    <lineage>
        <taxon>Bacteria</taxon>
        <taxon>Pseudomonadati</taxon>
        <taxon>Candidatus Hydrogenedentota</taxon>
        <taxon>Candidatus Abyssobacteria</taxon>
    </lineage>
</organism>
<sequence length="238" mass="26203">MRPIAVATLESKPLTKPLTAHRLKTVPKRISGLYRLSVVAKIPFQVDIGGRILEARTLEVFHERPMFMDGLEHVAAVDLLNQGNTTRMVRVHPTRDRRKPLRFRITAHEEMAERHEFERKKPLGSIETPLERKGVVKHIVETLREEGHEIETDSKTDHVADVLAEVVIGAIAISLSAGAALAASSIALAATAAPLVTPALFVATCDPSRTYVDGKLFKNLREVKVKITEGAIVGYTSP</sequence>
<comment type="caution">
    <text evidence="1">The sequence shown here is derived from an EMBL/GenBank/DDBJ whole genome shotgun (WGS) entry which is preliminary data.</text>
</comment>
<dbReference type="EMBL" id="QZKU01000031">
    <property type="protein sequence ID" value="RJP24755.1"/>
    <property type="molecule type" value="Genomic_DNA"/>
</dbReference>
<accession>A0A3A4P1Q9</accession>